<evidence type="ECO:0000313" key="1">
    <source>
        <dbReference type="EMBL" id="MFC3441027.1"/>
    </source>
</evidence>
<accession>A0ABV7NEW1</accession>
<gene>
    <name evidence="1" type="ORF">ACFOKF_07420</name>
</gene>
<protein>
    <submittedName>
        <fullName evidence="1">Uncharacterized protein</fullName>
    </submittedName>
</protein>
<comment type="caution">
    <text evidence="1">The sequence shown here is derived from an EMBL/GenBank/DDBJ whole genome shotgun (WGS) entry which is preliminary data.</text>
</comment>
<sequence>MAIGDEVIADGMSGVIVCDFDNRQFMDGYGDWDTPTIEMIGGGTLSSGVMIKTIEAGLIHYEETSGHIDFVR</sequence>
<name>A0ABV7NEW1_9SPHN</name>
<dbReference type="Proteomes" id="UP001595681">
    <property type="component" value="Unassembled WGS sequence"/>
</dbReference>
<keyword evidence="2" id="KW-1185">Reference proteome</keyword>
<dbReference type="RefSeq" id="WP_380794504.1">
    <property type="nucleotide sequence ID" value="NZ_JBHRVU010000004.1"/>
</dbReference>
<reference evidence="2" key="1">
    <citation type="journal article" date="2019" name="Int. J. Syst. Evol. Microbiol.">
        <title>The Global Catalogue of Microorganisms (GCM) 10K type strain sequencing project: providing services to taxonomists for standard genome sequencing and annotation.</title>
        <authorList>
            <consortium name="The Broad Institute Genomics Platform"/>
            <consortium name="The Broad Institute Genome Sequencing Center for Infectious Disease"/>
            <person name="Wu L."/>
            <person name="Ma J."/>
        </authorList>
    </citation>
    <scope>NUCLEOTIDE SEQUENCE [LARGE SCALE GENOMIC DNA]</scope>
    <source>
        <strain evidence="2">CCM 7491</strain>
    </source>
</reference>
<dbReference type="EMBL" id="JBHRVU010000004">
    <property type="protein sequence ID" value="MFC3441027.1"/>
    <property type="molecule type" value="Genomic_DNA"/>
</dbReference>
<evidence type="ECO:0000313" key="2">
    <source>
        <dbReference type="Proteomes" id="UP001595681"/>
    </source>
</evidence>
<organism evidence="1 2">
    <name type="scientific">Sphingobium rhizovicinum</name>
    <dbReference type="NCBI Taxonomy" id="432308"/>
    <lineage>
        <taxon>Bacteria</taxon>
        <taxon>Pseudomonadati</taxon>
        <taxon>Pseudomonadota</taxon>
        <taxon>Alphaproteobacteria</taxon>
        <taxon>Sphingomonadales</taxon>
        <taxon>Sphingomonadaceae</taxon>
        <taxon>Sphingobium</taxon>
    </lineage>
</organism>
<proteinExistence type="predicted"/>